<keyword evidence="4" id="KW-0464">Manganese</keyword>
<feature type="domain" description="Serine/threonine specific protein phosphatases" evidence="5">
    <location>
        <begin position="1"/>
        <end position="123"/>
    </location>
</feature>
<keyword evidence="7" id="KW-1185">Reference proteome</keyword>
<evidence type="ECO:0000313" key="7">
    <source>
        <dbReference type="Proteomes" id="UP000428333"/>
    </source>
</evidence>
<gene>
    <name evidence="6" type="ORF">C3L33_05771</name>
</gene>
<evidence type="ECO:0000256" key="1">
    <source>
        <dbReference type="ARBA" id="ARBA00013081"/>
    </source>
</evidence>
<comment type="caution">
    <text evidence="6">The sequence shown here is derived from an EMBL/GenBank/DDBJ whole genome shotgun (WGS) entry which is preliminary data.</text>
</comment>
<feature type="non-terminal residue" evidence="6">
    <location>
        <position position="1"/>
    </location>
</feature>
<evidence type="ECO:0000313" key="6">
    <source>
        <dbReference type="EMBL" id="KAE9462318.1"/>
    </source>
</evidence>
<evidence type="ECO:0000256" key="4">
    <source>
        <dbReference type="ARBA" id="ARBA00023211"/>
    </source>
</evidence>
<reference evidence="6 7" key="1">
    <citation type="journal article" date="2019" name="Genome Biol. Evol.">
        <title>The Rhododendron genome and chromosomal organization provide insight into shared whole-genome duplications across the heath family (Ericaceae).</title>
        <authorList>
            <person name="Soza V.L."/>
            <person name="Lindsley D."/>
            <person name="Waalkes A."/>
            <person name="Ramage E."/>
            <person name="Patwardhan R.P."/>
            <person name="Burton J.N."/>
            <person name="Adey A."/>
            <person name="Kumar A."/>
            <person name="Qiu R."/>
            <person name="Shendure J."/>
            <person name="Hall B."/>
        </authorList>
    </citation>
    <scope>NUCLEOTIDE SEQUENCE [LARGE SCALE GENOMIC DNA]</scope>
    <source>
        <strain evidence="6">RSF 1966-606</strain>
    </source>
</reference>
<name>A0A6A4M6W7_9ERIC</name>
<dbReference type="InterPro" id="IPR006186">
    <property type="entry name" value="Ser/Thr-sp_prot-phosphatase"/>
</dbReference>
<organism evidence="6 7">
    <name type="scientific">Rhododendron williamsianum</name>
    <dbReference type="NCBI Taxonomy" id="262921"/>
    <lineage>
        <taxon>Eukaryota</taxon>
        <taxon>Viridiplantae</taxon>
        <taxon>Streptophyta</taxon>
        <taxon>Embryophyta</taxon>
        <taxon>Tracheophyta</taxon>
        <taxon>Spermatophyta</taxon>
        <taxon>Magnoliopsida</taxon>
        <taxon>eudicotyledons</taxon>
        <taxon>Gunneridae</taxon>
        <taxon>Pentapetalae</taxon>
        <taxon>asterids</taxon>
        <taxon>Ericales</taxon>
        <taxon>Ericaceae</taxon>
        <taxon>Ericoideae</taxon>
        <taxon>Rhodoreae</taxon>
        <taxon>Rhododendron</taxon>
    </lineage>
</organism>
<dbReference type="PANTHER" id="PTHR45619">
    <property type="entry name" value="SERINE/THREONINE-PROTEIN PHOSPHATASE PP2A-RELATED"/>
    <property type="match status" value="1"/>
</dbReference>
<evidence type="ECO:0000256" key="2">
    <source>
        <dbReference type="ARBA" id="ARBA00022723"/>
    </source>
</evidence>
<sequence>MKHFFYFQVESEIFCLHGGLSPSIETLDNIRNFDRVQEVPHEGPMCDLLWSDPDDRCGWGISPRGAGYTFGQDISEQFNHANNLKLIARAHQLVMEGFNWGHVTNCRPFEGCLLSFHMKVSGEEPAELTDTLAAFVPFRAILQTMRRMVLWGEDL</sequence>
<protein>
    <recommendedName>
        <fullName evidence="1">protein-serine/threonine phosphatase</fullName>
        <ecNumber evidence="1">3.1.3.16</ecNumber>
    </recommendedName>
</protein>
<dbReference type="InterPro" id="IPR004843">
    <property type="entry name" value="Calcineurin-like_PHP"/>
</dbReference>
<dbReference type="OrthoDB" id="1930084at2759"/>
<accession>A0A6A4M6W7</accession>
<dbReference type="AlphaFoldDB" id="A0A6A4M6W7"/>
<dbReference type="SUPFAM" id="SSF56300">
    <property type="entry name" value="Metallo-dependent phosphatases"/>
    <property type="match status" value="1"/>
</dbReference>
<dbReference type="PRINTS" id="PR00114">
    <property type="entry name" value="STPHPHTASE"/>
</dbReference>
<dbReference type="InterPro" id="IPR047129">
    <property type="entry name" value="PPA2-like"/>
</dbReference>
<keyword evidence="2" id="KW-0479">Metal-binding</keyword>
<evidence type="ECO:0000259" key="5">
    <source>
        <dbReference type="SMART" id="SM00156"/>
    </source>
</evidence>
<evidence type="ECO:0000256" key="3">
    <source>
        <dbReference type="ARBA" id="ARBA00022801"/>
    </source>
</evidence>
<dbReference type="GO" id="GO:0004722">
    <property type="term" value="F:protein serine/threonine phosphatase activity"/>
    <property type="evidence" value="ECO:0007669"/>
    <property type="project" value="UniProtKB-EC"/>
</dbReference>
<dbReference type="InterPro" id="IPR029052">
    <property type="entry name" value="Metallo-depent_PP-like"/>
</dbReference>
<dbReference type="Proteomes" id="UP000428333">
    <property type="component" value="Linkage Group LG04"/>
</dbReference>
<dbReference type="Pfam" id="PF00149">
    <property type="entry name" value="Metallophos"/>
    <property type="match status" value="1"/>
</dbReference>
<dbReference type="SMART" id="SM00156">
    <property type="entry name" value="PP2Ac"/>
    <property type="match status" value="1"/>
</dbReference>
<dbReference type="EC" id="3.1.3.16" evidence="1"/>
<dbReference type="GO" id="GO:0046872">
    <property type="term" value="F:metal ion binding"/>
    <property type="evidence" value="ECO:0007669"/>
    <property type="project" value="UniProtKB-KW"/>
</dbReference>
<dbReference type="EMBL" id="QEFC01000903">
    <property type="protein sequence ID" value="KAE9462318.1"/>
    <property type="molecule type" value="Genomic_DNA"/>
</dbReference>
<dbReference type="Gene3D" id="3.60.21.10">
    <property type="match status" value="1"/>
</dbReference>
<proteinExistence type="predicted"/>
<keyword evidence="3" id="KW-0378">Hydrolase</keyword>